<gene>
    <name evidence="9" type="ORF">ACFOZY_12725</name>
</gene>
<evidence type="ECO:0000256" key="7">
    <source>
        <dbReference type="ARBA" id="ARBA00023136"/>
    </source>
</evidence>
<feature type="transmembrane region" description="Helical" evidence="8">
    <location>
        <begin position="75"/>
        <end position="96"/>
    </location>
</feature>
<evidence type="ECO:0000313" key="10">
    <source>
        <dbReference type="Proteomes" id="UP001595817"/>
    </source>
</evidence>
<evidence type="ECO:0000256" key="4">
    <source>
        <dbReference type="ARBA" id="ARBA00022544"/>
    </source>
</evidence>
<dbReference type="EMBL" id="JBHSEC010000019">
    <property type="protein sequence ID" value="MFC4411286.1"/>
    <property type="molecule type" value="Genomic_DNA"/>
</dbReference>
<evidence type="ECO:0000256" key="6">
    <source>
        <dbReference type="ARBA" id="ARBA00022989"/>
    </source>
</evidence>
<evidence type="ECO:0000313" key="9">
    <source>
        <dbReference type="EMBL" id="MFC4411286.1"/>
    </source>
</evidence>
<organism evidence="9 10">
    <name type="scientific">Chungangia koreensis</name>
    <dbReference type="NCBI Taxonomy" id="752657"/>
    <lineage>
        <taxon>Bacteria</taxon>
        <taxon>Bacillati</taxon>
        <taxon>Bacillota</taxon>
        <taxon>Bacilli</taxon>
        <taxon>Lactobacillales</taxon>
        <taxon>Chungangia</taxon>
    </lineage>
</organism>
<feature type="transmembrane region" description="Helical" evidence="8">
    <location>
        <begin position="169"/>
        <end position="188"/>
    </location>
</feature>
<dbReference type="Proteomes" id="UP001595817">
    <property type="component" value="Unassembled WGS sequence"/>
</dbReference>
<evidence type="ECO:0000256" key="2">
    <source>
        <dbReference type="ARBA" id="ARBA00007998"/>
    </source>
</evidence>
<evidence type="ECO:0000256" key="1">
    <source>
        <dbReference type="ARBA" id="ARBA00004141"/>
    </source>
</evidence>
<feature type="transmembrane region" description="Helical" evidence="8">
    <location>
        <begin position="125"/>
        <end position="146"/>
    </location>
</feature>
<dbReference type="PANTHER" id="PTHR34975">
    <property type="entry name" value="SPORE GERMINATION PROTEIN A2"/>
    <property type="match status" value="1"/>
</dbReference>
<feature type="transmembrane region" description="Helical" evidence="8">
    <location>
        <begin position="102"/>
        <end position="118"/>
    </location>
</feature>
<feature type="transmembrane region" description="Helical" evidence="8">
    <location>
        <begin position="286"/>
        <end position="304"/>
    </location>
</feature>
<keyword evidence="4" id="KW-0309">Germination</keyword>
<keyword evidence="10" id="KW-1185">Reference proteome</keyword>
<dbReference type="Pfam" id="PF03845">
    <property type="entry name" value="Spore_permease"/>
    <property type="match status" value="1"/>
</dbReference>
<evidence type="ECO:0000256" key="3">
    <source>
        <dbReference type="ARBA" id="ARBA00022448"/>
    </source>
</evidence>
<protein>
    <submittedName>
        <fullName evidence="9">GerAB/ArcD/ProY family transporter</fullName>
    </submittedName>
</protein>
<keyword evidence="3" id="KW-0813">Transport</keyword>
<comment type="similarity">
    <text evidence="2">Belongs to the amino acid-polyamine-organocation (APC) superfamily. Spore germination protein (SGP) (TC 2.A.3.9) family.</text>
</comment>
<reference evidence="10" key="1">
    <citation type="journal article" date="2019" name="Int. J. Syst. Evol. Microbiol.">
        <title>The Global Catalogue of Microorganisms (GCM) 10K type strain sequencing project: providing services to taxonomists for standard genome sequencing and annotation.</title>
        <authorList>
            <consortium name="The Broad Institute Genomics Platform"/>
            <consortium name="The Broad Institute Genome Sequencing Center for Infectious Disease"/>
            <person name="Wu L."/>
            <person name="Ma J."/>
        </authorList>
    </citation>
    <scope>NUCLEOTIDE SEQUENCE [LARGE SCALE GENOMIC DNA]</scope>
    <source>
        <strain evidence="10">CCUG 59778</strain>
    </source>
</reference>
<name>A0ABV8X5T5_9LACT</name>
<feature type="transmembrane region" description="Helical" evidence="8">
    <location>
        <begin position="252"/>
        <end position="274"/>
    </location>
</feature>
<keyword evidence="6 8" id="KW-1133">Transmembrane helix</keyword>
<dbReference type="RefSeq" id="WP_378156032.1">
    <property type="nucleotide sequence ID" value="NZ_JBHSEC010000019.1"/>
</dbReference>
<sequence length="340" mass="40334">MKIILSRIQFFLLVFIIQTGVVFITFQSSIINYGGRDAWLIFILASILFYIQLLLYEKGYHYFHLGRILSWMYEIYWLIVNIGIIVTVDYILAIWAFPNTPHFIIIALMVLVSFYANMGRPETVLNLGAIFIPLIALFVLFLLLAYDDLVWTNILPLGTSTLKQWGEGLLYAQIVFLGSEVYLIYRKYVNASDERMKKPLFWYWFTVTVFLLGSILIVLLYFSMAEIKIIQEPLLYVLKSQEVTFLERLDLFFLYIWIIWSIVTFTMLSFTKILVHRHNNKRHKRVYTIVCHLLLIIIPSFLIRLEVMNILRYVIIPLYILFSMIIPFFVILIGWRKRQK</sequence>
<keyword evidence="7 8" id="KW-0472">Membrane</keyword>
<feature type="transmembrane region" description="Helical" evidence="8">
    <location>
        <begin position="12"/>
        <end position="32"/>
    </location>
</feature>
<dbReference type="PANTHER" id="PTHR34975:SF2">
    <property type="entry name" value="SPORE GERMINATION PROTEIN A2"/>
    <property type="match status" value="1"/>
</dbReference>
<comment type="caution">
    <text evidence="9">The sequence shown here is derived from an EMBL/GenBank/DDBJ whole genome shotgun (WGS) entry which is preliminary data.</text>
</comment>
<dbReference type="InterPro" id="IPR004761">
    <property type="entry name" value="Spore_GerAB"/>
</dbReference>
<comment type="subcellular location">
    <subcellularLocation>
        <location evidence="1">Membrane</location>
        <topology evidence="1">Multi-pass membrane protein</topology>
    </subcellularLocation>
</comment>
<keyword evidence="5 8" id="KW-0812">Transmembrane</keyword>
<evidence type="ECO:0000256" key="8">
    <source>
        <dbReference type="SAM" id="Phobius"/>
    </source>
</evidence>
<feature type="transmembrane region" description="Helical" evidence="8">
    <location>
        <begin position="310"/>
        <end position="335"/>
    </location>
</feature>
<feature type="transmembrane region" description="Helical" evidence="8">
    <location>
        <begin position="38"/>
        <end position="55"/>
    </location>
</feature>
<feature type="transmembrane region" description="Helical" evidence="8">
    <location>
        <begin position="200"/>
        <end position="222"/>
    </location>
</feature>
<proteinExistence type="inferred from homology"/>
<accession>A0ABV8X5T5</accession>
<evidence type="ECO:0000256" key="5">
    <source>
        <dbReference type="ARBA" id="ARBA00022692"/>
    </source>
</evidence>